<protein>
    <submittedName>
        <fullName evidence="3">Diguanylate cyclase</fullName>
    </submittedName>
</protein>
<dbReference type="InterPro" id="IPR000160">
    <property type="entry name" value="GGDEF_dom"/>
</dbReference>
<name>A0A432JKQ1_9GAMM</name>
<evidence type="ECO:0000313" key="3">
    <source>
        <dbReference type="EMBL" id="RUA23179.1"/>
    </source>
</evidence>
<dbReference type="SUPFAM" id="SSF141868">
    <property type="entry name" value="EAL domain-like"/>
    <property type="match status" value="1"/>
</dbReference>
<dbReference type="NCBIfam" id="TIGR00254">
    <property type="entry name" value="GGDEF"/>
    <property type="match status" value="1"/>
</dbReference>
<sequence length="166" mass="18020">MADDVATLGRLGGDEFAVVVDALARRRMTAADRAESLAMRLAGGIRYSLRDRGQRHIISASQGVVIFPDGDSNAETLFRYADAAMRRAKQEGRDAACFYDPRVQAVIEARTALNRAASHYRAPGAVSILSAPGRCRGRSNEALLRWNSERGRVSPGDFIPLAEETG</sequence>
<organism evidence="3">
    <name type="scientific">Billgrantia gudaonensis</name>
    <dbReference type="NCBI Taxonomy" id="376427"/>
    <lineage>
        <taxon>Bacteria</taxon>
        <taxon>Pseudomonadati</taxon>
        <taxon>Pseudomonadota</taxon>
        <taxon>Gammaproteobacteria</taxon>
        <taxon>Oceanospirillales</taxon>
        <taxon>Halomonadaceae</taxon>
        <taxon>Billgrantia</taxon>
    </lineage>
</organism>
<dbReference type="PROSITE" id="PS50887">
    <property type="entry name" value="GGDEF"/>
    <property type="match status" value="1"/>
</dbReference>
<dbReference type="InterPro" id="IPR029787">
    <property type="entry name" value="Nucleotide_cyclase"/>
</dbReference>
<accession>A0A432JKQ1</accession>
<proteinExistence type="predicted"/>
<reference evidence="3" key="1">
    <citation type="submission" date="2018-12" db="EMBL/GenBank/DDBJ databases">
        <authorList>
            <person name="Jadhav K."/>
            <person name="Kushwaha B."/>
            <person name="Jadhav I."/>
        </authorList>
    </citation>
    <scope>NUCLEOTIDE SEQUENCE [LARGE SCALE GENOMIC DNA]</scope>
    <source>
        <strain evidence="3">SBS 10</strain>
    </source>
</reference>
<dbReference type="Pfam" id="PF00990">
    <property type="entry name" value="GGDEF"/>
    <property type="match status" value="1"/>
</dbReference>
<feature type="domain" description="GGDEF" evidence="2">
    <location>
        <begin position="1"/>
        <end position="101"/>
    </location>
</feature>
<dbReference type="Gene3D" id="3.20.20.450">
    <property type="entry name" value="EAL domain"/>
    <property type="match status" value="1"/>
</dbReference>
<dbReference type="InterPro" id="IPR052155">
    <property type="entry name" value="Biofilm_reg_signaling"/>
</dbReference>
<dbReference type="EMBL" id="RXHI01000002">
    <property type="protein sequence ID" value="RUA23179.1"/>
    <property type="molecule type" value="Genomic_DNA"/>
</dbReference>
<dbReference type="Gene3D" id="3.30.70.270">
    <property type="match status" value="1"/>
</dbReference>
<evidence type="ECO:0000259" key="1">
    <source>
        <dbReference type="PROSITE" id="PS50883"/>
    </source>
</evidence>
<dbReference type="AlphaFoldDB" id="A0A432JKQ1"/>
<dbReference type="PANTHER" id="PTHR44757:SF2">
    <property type="entry name" value="BIOFILM ARCHITECTURE MAINTENANCE PROTEIN MBAA"/>
    <property type="match status" value="1"/>
</dbReference>
<dbReference type="InterPro" id="IPR043128">
    <property type="entry name" value="Rev_trsase/Diguanyl_cyclase"/>
</dbReference>
<gene>
    <name evidence="3" type="ORF">DSL92_01140</name>
</gene>
<dbReference type="InterPro" id="IPR001633">
    <property type="entry name" value="EAL_dom"/>
</dbReference>
<dbReference type="PROSITE" id="PS50883">
    <property type="entry name" value="EAL"/>
    <property type="match status" value="1"/>
</dbReference>
<evidence type="ECO:0000259" key="2">
    <source>
        <dbReference type="PROSITE" id="PS50887"/>
    </source>
</evidence>
<dbReference type="SUPFAM" id="SSF55073">
    <property type="entry name" value="Nucleotide cyclase"/>
    <property type="match status" value="1"/>
</dbReference>
<dbReference type="PANTHER" id="PTHR44757">
    <property type="entry name" value="DIGUANYLATE CYCLASE DGCP"/>
    <property type="match status" value="1"/>
</dbReference>
<comment type="caution">
    <text evidence="3">The sequence shown here is derived from an EMBL/GenBank/DDBJ whole genome shotgun (WGS) entry which is preliminary data.</text>
</comment>
<dbReference type="InterPro" id="IPR035919">
    <property type="entry name" value="EAL_sf"/>
</dbReference>
<feature type="domain" description="EAL" evidence="1">
    <location>
        <begin position="102"/>
        <end position="166"/>
    </location>
</feature>